<dbReference type="SUPFAM" id="SSF54713">
    <property type="entry name" value="Elongation factor Ts (EF-Ts), dimerisation domain"/>
    <property type="match status" value="1"/>
</dbReference>
<evidence type="ECO:0000256" key="5">
    <source>
        <dbReference type="HAMAP-Rule" id="MF_03135"/>
    </source>
</evidence>
<dbReference type="Gene3D" id="3.30.479.20">
    <property type="entry name" value="Elongation factor Ts, dimerisation domain"/>
    <property type="match status" value="1"/>
</dbReference>
<reference evidence="8" key="2">
    <citation type="submission" date="2019-04" db="EMBL/GenBank/DDBJ databases">
        <authorList>
            <person name="Pasella M."/>
        </authorList>
    </citation>
    <scope>NUCLEOTIDE SEQUENCE</scope>
    <source>
        <strain evidence="8">PD2927</strain>
    </source>
</reference>
<dbReference type="InterPro" id="IPR014039">
    <property type="entry name" value="Transl_elong_EFTs/EF1B_dimer"/>
</dbReference>
<keyword evidence="2 4" id="KW-0251">Elongation factor</keyword>
<dbReference type="Pfam" id="PF00889">
    <property type="entry name" value="EF_TS"/>
    <property type="match status" value="1"/>
</dbReference>
<dbReference type="PANTHER" id="PTHR11741:SF0">
    <property type="entry name" value="ELONGATION FACTOR TS, MITOCHONDRIAL"/>
    <property type="match status" value="1"/>
</dbReference>
<dbReference type="GO" id="GO:0003746">
    <property type="term" value="F:translation elongation factor activity"/>
    <property type="evidence" value="ECO:0007669"/>
    <property type="project" value="UniProtKB-UniRule"/>
</dbReference>
<dbReference type="HAMAP" id="MF_00050">
    <property type="entry name" value="EF_Ts"/>
    <property type="match status" value="1"/>
</dbReference>
<dbReference type="Gene3D" id="1.10.8.10">
    <property type="entry name" value="DNA helicase RuvA subunit, C-terminal domain"/>
    <property type="match status" value="1"/>
</dbReference>
<keyword evidence="4" id="KW-0963">Cytoplasm</keyword>
<evidence type="ECO:0000259" key="7">
    <source>
        <dbReference type="Pfam" id="PF00889"/>
    </source>
</evidence>
<dbReference type="InterPro" id="IPR001816">
    <property type="entry name" value="Transl_elong_EFTs/EF1B"/>
</dbReference>
<protein>
    <recommendedName>
        <fullName evidence="5">Elongation factor Ts, mitochondrial</fullName>
        <shortName evidence="5">EF-Ts</shortName>
        <shortName evidence="5">EF-TsMt</shortName>
    </recommendedName>
</protein>
<dbReference type="CDD" id="cd14275">
    <property type="entry name" value="UBA_EF-Ts"/>
    <property type="match status" value="1"/>
</dbReference>
<comment type="function">
    <text evidence="4 6">Associates with the EF-Tu.GDP complex and induces the exchange of GDP to GTP. It remains bound to the aminoacyl-tRNA.EF-Tu.GTP complex up to the GTP hydrolysis stage on the ribosome.</text>
</comment>
<dbReference type="Gene3D" id="1.10.286.20">
    <property type="match status" value="1"/>
</dbReference>
<dbReference type="InterPro" id="IPR036402">
    <property type="entry name" value="EF-Ts_dimer_sf"/>
</dbReference>
<evidence type="ECO:0000256" key="1">
    <source>
        <dbReference type="ARBA" id="ARBA00005532"/>
    </source>
</evidence>
<sequence>MDTISIKELRSKTSAGISDCKKALKASQGDLSKALEFLRKKGLASAEKKTSRIAAEGLIESYIHTGSKLGIIVEINCETDFVAREEKFQVLAKNIAMQLAASTLVEYVSIKDIPEHIKLHEKSIELDKEDIKNKPDNVKDKIVVGRMEKRLKELSLMDQAFIKDSSISIEDLIKQHISILGENIQVRRFERFILGQGLNKKSNNLAEEISEIISHSN</sequence>
<comment type="similarity">
    <text evidence="1 4 6">Belongs to the EF-Ts family.</text>
</comment>
<evidence type="ECO:0000256" key="3">
    <source>
        <dbReference type="ARBA" id="ARBA00022917"/>
    </source>
</evidence>
<proteinExistence type="inferred from homology"/>
<dbReference type="PROSITE" id="PS01126">
    <property type="entry name" value="EF_TS_1"/>
    <property type="match status" value="1"/>
</dbReference>
<keyword evidence="5" id="KW-0496">Mitochondrion</keyword>
<feature type="domain" description="Translation elongation factor EFTs/EF1B dimerisation" evidence="7">
    <location>
        <begin position="52"/>
        <end position="196"/>
    </location>
</feature>
<evidence type="ECO:0000256" key="6">
    <source>
        <dbReference type="RuleBase" id="RU000642"/>
    </source>
</evidence>
<evidence type="ECO:0000313" key="8">
    <source>
        <dbReference type="EMBL" id="QCI04977.1"/>
    </source>
</evidence>
<dbReference type="NCBIfam" id="TIGR00116">
    <property type="entry name" value="tsf"/>
    <property type="match status" value="1"/>
</dbReference>
<dbReference type="SUPFAM" id="SSF46934">
    <property type="entry name" value="UBA-like"/>
    <property type="match status" value="1"/>
</dbReference>
<geneLocation type="plastid" evidence="8"/>
<dbReference type="AlphaFoldDB" id="A0A4D6WMU6"/>
<keyword evidence="3 4" id="KW-0648">Protein biosynthesis</keyword>
<evidence type="ECO:0000256" key="2">
    <source>
        <dbReference type="ARBA" id="ARBA00022768"/>
    </source>
</evidence>
<organism evidence="8">
    <name type="scientific">Callithamnion tetricum</name>
    <dbReference type="NCBI Taxonomy" id="193179"/>
    <lineage>
        <taxon>Eukaryota</taxon>
        <taxon>Rhodophyta</taxon>
        <taxon>Florideophyceae</taxon>
        <taxon>Rhodymeniophycidae</taxon>
        <taxon>Ceramiales</taxon>
        <taxon>Callithamniaceae</taxon>
        <taxon>Callithamnion</taxon>
    </lineage>
</organism>
<keyword evidence="8" id="KW-0934">Plastid</keyword>
<dbReference type="InterPro" id="IPR018101">
    <property type="entry name" value="Transl_elong_Ts_CS"/>
</dbReference>
<dbReference type="PROSITE" id="PS01127">
    <property type="entry name" value="EF_TS_2"/>
    <property type="match status" value="1"/>
</dbReference>
<name>A0A4D6WMU6_9FLOR</name>
<dbReference type="FunFam" id="1.10.8.10:FF:000001">
    <property type="entry name" value="Elongation factor Ts"/>
    <property type="match status" value="1"/>
</dbReference>
<evidence type="ECO:0000256" key="4">
    <source>
        <dbReference type="HAMAP-Rule" id="MF_00050"/>
    </source>
</evidence>
<dbReference type="PANTHER" id="PTHR11741">
    <property type="entry name" value="ELONGATION FACTOR TS"/>
    <property type="match status" value="1"/>
</dbReference>
<gene>
    <name evidence="8" type="primary">tsf</name>
</gene>
<comment type="subcellular location">
    <subcellularLocation>
        <location evidence="4">Cytoplasm</location>
    </subcellularLocation>
    <subcellularLocation>
        <location evidence="5">Mitochondrion</location>
    </subcellularLocation>
</comment>
<dbReference type="GO" id="GO:0005739">
    <property type="term" value="C:mitochondrion"/>
    <property type="evidence" value="ECO:0007669"/>
    <property type="project" value="UniProtKB-SubCell"/>
</dbReference>
<accession>A0A4D6WMU6</accession>
<reference evidence="8" key="1">
    <citation type="journal article" date="2019" name="Mol. Phylogenet. Evol.">
        <title>Morphological evolution and classification of the red algal order Ceramiales inferred using plastid phylogenomics.</title>
        <authorList>
            <person name="Diaz-Tapia P."/>
            <person name="Pasella M.M."/>
            <person name="Verbruggen H."/>
            <person name="Maggs C.A."/>
        </authorList>
    </citation>
    <scope>NUCLEOTIDE SEQUENCE</scope>
    <source>
        <strain evidence="8">PD2927</strain>
    </source>
</reference>
<dbReference type="EMBL" id="MK814616">
    <property type="protein sequence ID" value="QCI04977.1"/>
    <property type="molecule type" value="Genomic_DNA"/>
</dbReference>
<dbReference type="InterPro" id="IPR009060">
    <property type="entry name" value="UBA-like_sf"/>
</dbReference>